<dbReference type="EMBL" id="JAHRIM010032207">
    <property type="protein sequence ID" value="MEQ2265381.1"/>
    <property type="molecule type" value="Genomic_DNA"/>
</dbReference>
<comment type="caution">
    <text evidence="1">The sequence shown here is derived from an EMBL/GenBank/DDBJ whole genome shotgun (WGS) entry which is preliminary data.</text>
</comment>
<accession>A0ABV0W7G6</accession>
<name>A0ABV0W7G6_9TELE</name>
<evidence type="ECO:0000313" key="1">
    <source>
        <dbReference type="EMBL" id="MEQ2265381.1"/>
    </source>
</evidence>
<reference evidence="1 2" key="1">
    <citation type="submission" date="2021-06" db="EMBL/GenBank/DDBJ databases">
        <authorList>
            <person name="Palmer J.M."/>
        </authorList>
    </citation>
    <scope>NUCLEOTIDE SEQUENCE [LARGE SCALE GENOMIC DNA]</scope>
    <source>
        <strain evidence="1 2">XR_2019</strain>
        <tissue evidence="1">Muscle</tissue>
    </source>
</reference>
<gene>
    <name evidence="1" type="ORF">XENORESO_006392</name>
</gene>
<evidence type="ECO:0000313" key="2">
    <source>
        <dbReference type="Proteomes" id="UP001444071"/>
    </source>
</evidence>
<keyword evidence="2" id="KW-1185">Reference proteome</keyword>
<dbReference type="Proteomes" id="UP001444071">
    <property type="component" value="Unassembled WGS sequence"/>
</dbReference>
<sequence>MGCSSARQKSFNFSPCKLHLTCSSREFCLLTCWRASQRFFSAKLDGGGDLDPFLLQTGHSRILVSQHCFRQLLQKLWLHDSRTGSLKMSQHTGHVRSSSGRDMIITLYMINAQIIKERSSCVGSSVSGNSTSPVKVSGCSNCKLIHCS</sequence>
<organism evidence="1 2">
    <name type="scientific">Xenotaenia resolanae</name>
    <dbReference type="NCBI Taxonomy" id="208358"/>
    <lineage>
        <taxon>Eukaryota</taxon>
        <taxon>Metazoa</taxon>
        <taxon>Chordata</taxon>
        <taxon>Craniata</taxon>
        <taxon>Vertebrata</taxon>
        <taxon>Euteleostomi</taxon>
        <taxon>Actinopterygii</taxon>
        <taxon>Neopterygii</taxon>
        <taxon>Teleostei</taxon>
        <taxon>Neoteleostei</taxon>
        <taxon>Acanthomorphata</taxon>
        <taxon>Ovalentaria</taxon>
        <taxon>Atherinomorphae</taxon>
        <taxon>Cyprinodontiformes</taxon>
        <taxon>Goodeidae</taxon>
        <taxon>Xenotaenia</taxon>
    </lineage>
</organism>
<proteinExistence type="predicted"/>
<protein>
    <submittedName>
        <fullName evidence="1">Uncharacterized protein</fullName>
    </submittedName>
</protein>